<evidence type="ECO:0000259" key="3">
    <source>
        <dbReference type="Pfam" id="PF08338"/>
    </source>
</evidence>
<protein>
    <recommendedName>
        <fullName evidence="6">TIGR01777 family protein</fullName>
    </recommendedName>
</protein>
<evidence type="ECO:0000259" key="2">
    <source>
        <dbReference type="Pfam" id="PF01370"/>
    </source>
</evidence>
<evidence type="ECO:0000313" key="5">
    <source>
        <dbReference type="Proteomes" id="UP000564385"/>
    </source>
</evidence>
<feature type="domain" description="DUF1731" evidence="3">
    <location>
        <begin position="262"/>
        <end position="308"/>
    </location>
</feature>
<dbReference type="InterPro" id="IPR010099">
    <property type="entry name" value="SDR39U1"/>
</dbReference>
<dbReference type="InterPro" id="IPR013549">
    <property type="entry name" value="DUF1731"/>
</dbReference>
<dbReference type="AlphaFoldDB" id="A0A852V6S6"/>
<dbReference type="EMBL" id="JACCCU010000001">
    <property type="protein sequence ID" value="NYF88698.1"/>
    <property type="molecule type" value="Genomic_DNA"/>
</dbReference>
<dbReference type="InterPro" id="IPR036291">
    <property type="entry name" value="NAD(P)-bd_dom_sf"/>
</dbReference>
<dbReference type="PANTHER" id="PTHR11092:SF0">
    <property type="entry name" value="EPIMERASE FAMILY PROTEIN SDR39U1"/>
    <property type="match status" value="1"/>
</dbReference>
<evidence type="ECO:0000256" key="1">
    <source>
        <dbReference type="ARBA" id="ARBA00009353"/>
    </source>
</evidence>
<evidence type="ECO:0008006" key="6">
    <source>
        <dbReference type="Google" id="ProtNLM"/>
    </source>
</evidence>
<dbReference type="PANTHER" id="PTHR11092">
    <property type="entry name" value="SUGAR NUCLEOTIDE EPIMERASE RELATED"/>
    <property type="match status" value="1"/>
</dbReference>
<name>A0A852V6S6_9BACT</name>
<organism evidence="4 5">
    <name type="scientific">Tunturiibacter lichenicola</name>
    <dbReference type="NCBI Taxonomy" id="2051959"/>
    <lineage>
        <taxon>Bacteria</taxon>
        <taxon>Pseudomonadati</taxon>
        <taxon>Acidobacteriota</taxon>
        <taxon>Terriglobia</taxon>
        <taxon>Terriglobales</taxon>
        <taxon>Acidobacteriaceae</taxon>
        <taxon>Tunturiibacter</taxon>
    </lineage>
</organism>
<dbReference type="SUPFAM" id="SSF51735">
    <property type="entry name" value="NAD(P)-binding Rossmann-fold domains"/>
    <property type="match status" value="1"/>
</dbReference>
<dbReference type="InterPro" id="IPR001509">
    <property type="entry name" value="Epimerase_deHydtase"/>
</dbReference>
<dbReference type="Pfam" id="PF01370">
    <property type="entry name" value="Epimerase"/>
    <property type="match status" value="1"/>
</dbReference>
<comment type="caution">
    <text evidence="4">The sequence shown here is derived from an EMBL/GenBank/DDBJ whole genome shotgun (WGS) entry which is preliminary data.</text>
</comment>
<reference evidence="4 5" key="1">
    <citation type="submission" date="2020-07" db="EMBL/GenBank/DDBJ databases">
        <title>Genomic Encyclopedia of Type Strains, Phase IV (KMG-V): Genome sequencing to study the core and pangenomes of soil and plant-associated prokaryotes.</title>
        <authorList>
            <person name="Whitman W."/>
        </authorList>
    </citation>
    <scope>NUCLEOTIDE SEQUENCE [LARGE SCALE GENOMIC DNA]</scope>
    <source>
        <strain evidence="4 5">M8UP22</strain>
    </source>
</reference>
<dbReference type="Pfam" id="PF08338">
    <property type="entry name" value="DUF1731"/>
    <property type="match status" value="1"/>
</dbReference>
<accession>A0A852V6S6</accession>
<dbReference type="Proteomes" id="UP000564385">
    <property type="component" value="Unassembled WGS sequence"/>
</dbReference>
<evidence type="ECO:0000313" key="4">
    <source>
        <dbReference type="EMBL" id="NYF88698.1"/>
    </source>
</evidence>
<feature type="domain" description="NAD-dependent epimerase/dehydratase" evidence="2">
    <location>
        <begin position="3"/>
        <end position="135"/>
    </location>
</feature>
<comment type="similarity">
    <text evidence="1">Belongs to the NAD(P)-dependent epimerase/dehydratase family. SDR39U1 subfamily.</text>
</comment>
<gene>
    <name evidence="4" type="ORF">HDF08_000765</name>
</gene>
<sequence length="319" mass="35366">MKIVIPGGTGQVGHILARHFHNQGHTVIVFSRTPHTAPWRIVPWNGLTTGPWVAELEQSDVCINLAGRSVNCRYTPANRRAIFDSRVLSTKILSEAIASLKHPPTVWLNASTATIYRHSLDRPMDEATGELGGNEPGAPDTWNFSIEVAKAWESSFFANPLPRTRKVALRSAMTFSPDPGGVFDVFLNLVRHGLGGTNAPGTQFVSWIHEADFLRAVEFLIATPSLTGPVNLASPNPLPNRDFLHILREAWGTRIGIPTAPWMLEIGTFLLRTESELVLKSRQVIPGRLLNVGFQFTYPDWPSAARDLVARWRSQKFPV</sequence>
<proteinExistence type="inferred from homology"/>
<dbReference type="NCBIfam" id="TIGR01777">
    <property type="entry name" value="yfcH"/>
    <property type="match status" value="1"/>
</dbReference>
<dbReference type="Gene3D" id="3.40.50.720">
    <property type="entry name" value="NAD(P)-binding Rossmann-like Domain"/>
    <property type="match status" value="1"/>
</dbReference>